<reference evidence="2 3" key="1">
    <citation type="journal article" date="2016" name="Front. Microbiol.">
        <title>Genomic Resource of Rice Seed Associated Bacteria.</title>
        <authorList>
            <person name="Midha S."/>
            <person name="Bansal K."/>
            <person name="Sharma S."/>
            <person name="Kumar N."/>
            <person name="Patil P.P."/>
            <person name="Chaudhry V."/>
            <person name="Patil P.B."/>
        </authorList>
    </citation>
    <scope>NUCLEOTIDE SEQUENCE [LARGE SCALE GENOMIC DNA]</scope>
    <source>
        <strain evidence="2 3">NS334</strain>
    </source>
</reference>
<dbReference type="OrthoDB" id="9767435at2"/>
<proteinExistence type="predicted"/>
<dbReference type="Gene3D" id="3.30.565.10">
    <property type="entry name" value="Histidine kinase-like ATPase, C-terminal domain"/>
    <property type="match status" value="1"/>
</dbReference>
<gene>
    <name evidence="2" type="ORF">NS334_04890</name>
</gene>
<organism evidence="2 3">
    <name type="scientific">Sphingomonas endophytica</name>
    <dbReference type="NCBI Taxonomy" id="869719"/>
    <lineage>
        <taxon>Bacteria</taxon>
        <taxon>Pseudomonadati</taxon>
        <taxon>Pseudomonadota</taxon>
        <taxon>Alphaproteobacteria</taxon>
        <taxon>Sphingomonadales</taxon>
        <taxon>Sphingomonadaceae</taxon>
        <taxon>Sphingomonas</taxon>
    </lineage>
</organism>
<dbReference type="AlphaFoldDB" id="A0A147I6X5"/>
<dbReference type="Pfam" id="PF13581">
    <property type="entry name" value="HATPase_c_2"/>
    <property type="match status" value="1"/>
</dbReference>
<dbReference type="EMBL" id="LDTB01000010">
    <property type="protein sequence ID" value="KTT74715.1"/>
    <property type="molecule type" value="Genomic_DNA"/>
</dbReference>
<dbReference type="CDD" id="cd16936">
    <property type="entry name" value="HATPase_RsbW-like"/>
    <property type="match status" value="1"/>
</dbReference>
<evidence type="ECO:0000313" key="3">
    <source>
        <dbReference type="Proteomes" id="UP000074310"/>
    </source>
</evidence>
<protein>
    <recommendedName>
        <fullName evidence="1">Histidine kinase/HSP90-like ATPase domain-containing protein</fullName>
    </recommendedName>
</protein>
<dbReference type="RefSeq" id="WP_058754847.1">
    <property type="nucleotide sequence ID" value="NZ_LDTB01000010.1"/>
</dbReference>
<sequence>MTTLRRDADARAGGFPTGAALTAFNDSYRDTPARLWDAFSVAASAGCGASAAGVVLGPFQSRRGQTGPVDVLSDGDIMFLHQGLHRTPGLVSWTPTGARRHVAATAIGEDPDIGFLWIMEPGDGLGDTALSTLRALGVFATLLYRLDAARGQGALLLEAERHRQRRDLRLLGERLHDDGGAALAAARVAALAGARTDRGDFATRWEAALAGLAAQIDERRVALCVVCEQPVSDVPEPCATIVLLALDELVANAIRHAFPDSRQGTIAVRLDGAPGVLRLEVGNDGVPPAAGGTAMRDGSGLDILARLLAGVRGRLSLTSEPGTTTYAAEVRW</sequence>
<dbReference type="PATRIC" id="fig|869719.3.peg.360"/>
<name>A0A147I6X5_9SPHN</name>
<evidence type="ECO:0000259" key="1">
    <source>
        <dbReference type="Pfam" id="PF13581"/>
    </source>
</evidence>
<dbReference type="SUPFAM" id="SSF55874">
    <property type="entry name" value="ATPase domain of HSP90 chaperone/DNA topoisomerase II/histidine kinase"/>
    <property type="match status" value="1"/>
</dbReference>
<keyword evidence="3" id="KW-1185">Reference proteome</keyword>
<dbReference type="InterPro" id="IPR036890">
    <property type="entry name" value="HATPase_C_sf"/>
</dbReference>
<dbReference type="Proteomes" id="UP000074310">
    <property type="component" value="Unassembled WGS sequence"/>
</dbReference>
<feature type="domain" description="Histidine kinase/HSP90-like ATPase" evidence="1">
    <location>
        <begin position="227"/>
        <end position="298"/>
    </location>
</feature>
<evidence type="ECO:0000313" key="2">
    <source>
        <dbReference type="EMBL" id="KTT74715.1"/>
    </source>
</evidence>
<dbReference type="InterPro" id="IPR003594">
    <property type="entry name" value="HATPase_dom"/>
</dbReference>
<comment type="caution">
    <text evidence="2">The sequence shown here is derived from an EMBL/GenBank/DDBJ whole genome shotgun (WGS) entry which is preliminary data.</text>
</comment>
<accession>A0A147I6X5</accession>